<evidence type="ECO:0000313" key="2">
    <source>
        <dbReference type="Proteomes" id="UP000664554"/>
    </source>
</evidence>
<accession>A0ABS3NQM9</accession>
<protein>
    <recommendedName>
        <fullName evidence="3">RiboL-PSP-HEPN domain-containing protein</fullName>
    </recommendedName>
</protein>
<organism evidence="1 2">
    <name type="scientific">Psychrobacter coccoides</name>
    <dbReference type="NCBI Taxonomy" id="2818440"/>
    <lineage>
        <taxon>Bacteria</taxon>
        <taxon>Pseudomonadati</taxon>
        <taxon>Pseudomonadota</taxon>
        <taxon>Gammaproteobacteria</taxon>
        <taxon>Moraxellales</taxon>
        <taxon>Moraxellaceae</taxon>
        <taxon>Psychrobacter</taxon>
    </lineage>
</organism>
<dbReference type="RefSeq" id="WP_068038134.1">
    <property type="nucleotide sequence ID" value="NZ_JAGBKM010000015.1"/>
</dbReference>
<gene>
    <name evidence="1" type="ORF">J3492_08970</name>
</gene>
<comment type="caution">
    <text evidence="1">The sequence shown here is derived from an EMBL/GenBank/DDBJ whole genome shotgun (WGS) entry which is preliminary data.</text>
</comment>
<proteinExistence type="predicted"/>
<evidence type="ECO:0008006" key="3">
    <source>
        <dbReference type="Google" id="ProtNLM"/>
    </source>
</evidence>
<dbReference type="Proteomes" id="UP000664554">
    <property type="component" value="Unassembled WGS sequence"/>
</dbReference>
<evidence type="ECO:0000313" key="1">
    <source>
        <dbReference type="EMBL" id="MBO1531344.1"/>
    </source>
</evidence>
<dbReference type="EMBL" id="JAGBKM010000015">
    <property type="protein sequence ID" value="MBO1531344.1"/>
    <property type="molecule type" value="Genomic_DNA"/>
</dbReference>
<reference evidence="1 2" key="1">
    <citation type="submission" date="2021-03" db="EMBL/GenBank/DDBJ databases">
        <authorList>
            <person name="Shang D.-D."/>
            <person name="Du Z.-J."/>
            <person name="Chen G.-J."/>
        </authorList>
    </citation>
    <scope>NUCLEOTIDE SEQUENCE [LARGE SCALE GENOMIC DNA]</scope>
    <source>
        <strain evidence="1 2">F1192</strain>
    </source>
</reference>
<sequence>MNKINSLDAYIDRSGKAMLAGCWTYDNARAAEKMLDWDNIGKNNEAWKEGPFLSAGSGQKEIDRTRPYCFRMSEHFSTVASMVVGPPQNGVGKIQIPLPPLSEQRSKVEPVISKLIIIEQFELFKEFLETFEGPTNKKRRTEWESILDEEVIKDITKITDRRNALTHDSIYELSSMQEAVEYFEKLKYLAPILFNLSS</sequence>
<keyword evidence="2" id="KW-1185">Reference proteome</keyword>
<name>A0ABS3NQM9_9GAMM</name>